<evidence type="ECO:0000256" key="1">
    <source>
        <dbReference type="ARBA" id="ARBA00004370"/>
    </source>
</evidence>
<evidence type="ECO:0000256" key="5">
    <source>
        <dbReference type="SAM" id="MobiDB-lite"/>
    </source>
</evidence>
<sequence length="391" mass="43544">MNNIMTTSLFQLDDNSSAHSQMNTTWPMEVTTIPQEVTTTMADHLHYAMSAIVGPIICFLGMTGNILSIITWSRPGMSSSTGRYLIGQAVADFGVLLMFILVDSLQSWAPSVKFSLIYGGFFSYIGYPFLFLAVLCSVWITVGVTIDRYIMVCWITKSKELCSESRANIGLILITVNAFLINIPHFASFTLVYPDDVGNSTKVAEPKAAFASTEFGSGSGGQIYEFWIHCIILILIPWVTVFTMNIMIIKKISKSNKRMENKKTRDSMKKCKASEAQITRLLLVVTFSFLIFIGFQCIVQCFWMQMPVWADKEMVSSAFAFAKTGIVFNSSLNFVFYCLTGRRFRVELMKVFGCLKKDFKLSSFRDNSLSGTGSSGKKFSSTTNSTGSTGI</sequence>
<dbReference type="InterPro" id="IPR017452">
    <property type="entry name" value="GPCR_Rhodpsn_7TM"/>
</dbReference>
<dbReference type="SUPFAM" id="SSF81321">
    <property type="entry name" value="Family A G protein-coupled receptor-like"/>
    <property type="match status" value="1"/>
</dbReference>
<evidence type="ECO:0000256" key="2">
    <source>
        <dbReference type="ARBA" id="ARBA00022692"/>
    </source>
</evidence>
<dbReference type="InterPro" id="IPR000276">
    <property type="entry name" value="GPCR_Rhodpsn"/>
</dbReference>
<evidence type="ECO:0000259" key="7">
    <source>
        <dbReference type="PROSITE" id="PS50262"/>
    </source>
</evidence>
<proteinExistence type="predicted"/>
<feature type="transmembrane region" description="Helical" evidence="6">
    <location>
        <begin position="278"/>
        <end position="306"/>
    </location>
</feature>
<feature type="transmembrane region" description="Helical" evidence="6">
    <location>
        <begin position="167"/>
        <end position="187"/>
    </location>
</feature>
<feature type="transmembrane region" description="Helical" evidence="6">
    <location>
        <begin position="226"/>
        <end position="249"/>
    </location>
</feature>
<evidence type="ECO:0000256" key="4">
    <source>
        <dbReference type="ARBA" id="ARBA00023136"/>
    </source>
</evidence>
<evidence type="ECO:0000313" key="8">
    <source>
        <dbReference type="EMBL" id="CEK63664.1"/>
    </source>
</evidence>
<feature type="transmembrane region" description="Helical" evidence="6">
    <location>
        <begin position="122"/>
        <end position="146"/>
    </location>
</feature>
<reference evidence="8" key="1">
    <citation type="submission" date="2014-12" db="EMBL/GenBank/DDBJ databases">
        <title>Insight into the proteome of Arion vulgaris.</title>
        <authorList>
            <person name="Aradska J."/>
            <person name="Bulat T."/>
            <person name="Smidak R."/>
            <person name="Sarate P."/>
            <person name="Gangsoo J."/>
            <person name="Sialana F."/>
            <person name="Bilban M."/>
            <person name="Lubec G."/>
        </authorList>
    </citation>
    <scope>NUCLEOTIDE SEQUENCE</scope>
    <source>
        <tissue evidence="8">Skin</tissue>
    </source>
</reference>
<dbReference type="PANTHER" id="PTHR46641">
    <property type="entry name" value="FMRFAMIDE RECEPTOR-RELATED"/>
    <property type="match status" value="1"/>
</dbReference>
<dbReference type="CDD" id="cd14978">
    <property type="entry name" value="7tmA_FMRFamide_R-like"/>
    <property type="match status" value="1"/>
</dbReference>
<dbReference type="Gene3D" id="1.20.1070.10">
    <property type="entry name" value="Rhodopsin 7-helix transmembrane proteins"/>
    <property type="match status" value="1"/>
</dbReference>
<evidence type="ECO:0000256" key="3">
    <source>
        <dbReference type="ARBA" id="ARBA00022989"/>
    </source>
</evidence>
<feature type="region of interest" description="Disordered" evidence="5">
    <location>
        <begin position="367"/>
        <end position="391"/>
    </location>
</feature>
<comment type="subcellular location">
    <subcellularLocation>
        <location evidence="1">Membrane</location>
    </subcellularLocation>
</comment>
<feature type="transmembrane region" description="Helical" evidence="6">
    <location>
        <begin position="318"/>
        <end position="340"/>
    </location>
</feature>
<dbReference type="PROSITE" id="PS50262">
    <property type="entry name" value="G_PROTEIN_RECEP_F1_2"/>
    <property type="match status" value="1"/>
</dbReference>
<name>A0A0B6Z4T9_9EUPU</name>
<organism evidence="8">
    <name type="scientific">Arion vulgaris</name>
    <dbReference type="NCBI Taxonomy" id="1028688"/>
    <lineage>
        <taxon>Eukaryota</taxon>
        <taxon>Metazoa</taxon>
        <taxon>Spiralia</taxon>
        <taxon>Lophotrochozoa</taxon>
        <taxon>Mollusca</taxon>
        <taxon>Gastropoda</taxon>
        <taxon>Heterobranchia</taxon>
        <taxon>Euthyneura</taxon>
        <taxon>Panpulmonata</taxon>
        <taxon>Eupulmonata</taxon>
        <taxon>Stylommatophora</taxon>
        <taxon>Helicina</taxon>
        <taxon>Arionoidea</taxon>
        <taxon>Arionidae</taxon>
        <taxon>Arion</taxon>
    </lineage>
</organism>
<keyword evidence="4 6" id="KW-0472">Membrane</keyword>
<accession>A0A0B6Z4T9</accession>
<dbReference type="AlphaFoldDB" id="A0A0B6Z4T9"/>
<keyword evidence="2 6" id="KW-0812">Transmembrane</keyword>
<dbReference type="GO" id="GO:0004930">
    <property type="term" value="F:G protein-coupled receptor activity"/>
    <property type="evidence" value="ECO:0007669"/>
    <property type="project" value="InterPro"/>
</dbReference>
<evidence type="ECO:0000256" key="6">
    <source>
        <dbReference type="SAM" id="Phobius"/>
    </source>
</evidence>
<keyword evidence="3 6" id="KW-1133">Transmembrane helix</keyword>
<gene>
    <name evidence="8" type="primary">ORF49068</name>
</gene>
<dbReference type="Pfam" id="PF00001">
    <property type="entry name" value="7tm_1"/>
    <property type="match status" value="1"/>
</dbReference>
<dbReference type="PRINTS" id="PR00237">
    <property type="entry name" value="GPCRRHODOPSN"/>
</dbReference>
<feature type="transmembrane region" description="Helical" evidence="6">
    <location>
        <begin position="47"/>
        <end position="72"/>
    </location>
</feature>
<dbReference type="PANTHER" id="PTHR46641:SF2">
    <property type="entry name" value="FMRFAMIDE RECEPTOR"/>
    <property type="match status" value="1"/>
</dbReference>
<protein>
    <recommendedName>
        <fullName evidence="7">G-protein coupled receptors family 1 profile domain-containing protein</fullName>
    </recommendedName>
</protein>
<feature type="transmembrane region" description="Helical" evidence="6">
    <location>
        <begin position="84"/>
        <end position="102"/>
    </location>
</feature>
<feature type="domain" description="G-protein coupled receptors family 1 profile" evidence="7">
    <location>
        <begin position="64"/>
        <end position="337"/>
    </location>
</feature>
<dbReference type="InterPro" id="IPR052954">
    <property type="entry name" value="GPCR-Ligand_Int"/>
</dbReference>
<dbReference type="EMBL" id="HACG01016799">
    <property type="protein sequence ID" value="CEK63664.1"/>
    <property type="molecule type" value="Transcribed_RNA"/>
</dbReference>
<dbReference type="GO" id="GO:0016020">
    <property type="term" value="C:membrane"/>
    <property type="evidence" value="ECO:0007669"/>
    <property type="project" value="UniProtKB-SubCell"/>
</dbReference>